<keyword evidence="4 7" id="KW-0812">Transmembrane</keyword>
<keyword evidence="6 7" id="KW-0472">Membrane</keyword>
<feature type="transmembrane region" description="Helical" evidence="7">
    <location>
        <begin position="63"/>
        <end position="80"/>
    </location>
</feature>
<evidence type="ECO:0000313" key="10">
    <source>
        <dbReference type="Proteomes" id="UP000000370"/>
    </source>
</evidence>
<dbReference type="GO" id="GO:0055085">
    <property type="term" value="P:transmembrane transport"/>
    <property type="evidence" value="ECO:0007669"/>
    <property type="project" value="InterPro"/>
</dbReference>
<dbReference type="Gene3D" id="1.10.3720.10">
    <property type="entry name" value="MetI-like"/>
    <property type="match status" value="1"/>
</dbReference>
<evidence type="ECO:0000256" key="6">
    <source>
        <dbReference type="ARBA" id="ARBA00023136"/>
    </source>
</evidence>
<evidence type="ECO:0000256" key="1">
    <source>
        <dbReference type="ARBA" id="ARBA00004651"/>
    </source>
</evidence>
<evidence type="ECO:0000256" key="4">
    <source>
        <dbReference type="ARBA" id="ARBA00022692"/>
    </source>
</evidence>
<evidence type="ECO:0000256" key="2">
    <source>
        <dbReference type="ARBA" id="ARBA00022448"/>
    </source>
</evidence>
<feature type="transmembrane region" description="Helical" evidence="7">
    <location>
        <begin position="196"/>
        <end position="218"/>
    </location>
</feature>
<dbReference type="HOGENOM" id="CLU_046113_4_2_9"/>
<feature type="transmembrane region" description="Helical" evidence="7">
    <location>
        <begin position="92"/>
        <end position="113"/>
    </location>
</feature>
<protein>
    <submittedName>
        <fullName evidence="9">Binding-protein-dependent transport systems inner membrane component</fullName>
    </submittedName>
</protein>
<reference evidence="10" key="1">
    <citation type="submission" date="2007-11" db="EMBL/GenBank/DDBJ databases">
        <title>Complete genome sequence of Clostridium phytofermentans ISDg.</title>
        <authorList>
            <person name="Leschine S.B."/>
            <person name="Warnick T.A."/>
            <person name="Blanchard J.L."/>
            <person name="Schnell D.J."/>
            <person name="Petit E.L."/>
            <person name="LaTouf W.G."/>
            <person name="Copeland A."/>
            <person name="Lucas S."/>
            <person name="Lapidus A."/>
            <person name="Barry K."/>
            <person name="Glavina del Rio T."/>
            <person name="Dalin E."/>
            <person name="Tice H."/>
            <person name="Pitluck S."/>
            <person name="Kiss H."/>
            <person name="Brettin T."/>
            <person name="Bruce D."/>
            <person name="Detter J.C."/>
            <person name="Han C."/>
            <person name="Kuske C."/>
            <person name="Schmutz J."/>
            <person name="Larimer F."/>
            <person name="Land M."/>
            <person name="Hauser L."/>
            <person name="Kyrpides N."/>
            <person name="Kim E.A."/>
            <person name="Richardson P."/>
        </authorList>
    </citation>
    <scope>NUCLEOTIDE SEQUENCE [LARGE SCALE GENOMIC DNA]</scope>
    <source>
        <strain evidence="10">ATCC 700394 / DSM 18823 / ISDg</strain>
    </source>
</reference>
<feature type="transmembrane region" description="Helical" evidence="7">
    <location>
        <begin position="250"/>
        <end position="272"/>
    </location>
</feature>
<dbReference type="InterPro" id="IPR000515">
    <property type="entry name" value="MetI-like"/>
</dbReference>
<dbReference type="PANTHER" id="PTHR30151">
    <property type="entry name" value="ALKANE SULFONATE ABC TRANSPORTER-RELATED, MEMBRANE SUBUNIT"/>
    <property type="match status" value="1"/>
</dbReference>
<organism evidence="9 10">
    <name type="scientific">Lachnoclostridium phytofermentans (strain ATCC 700394 / DSM 18823 / ISDg)</name>
    <name type="common">Clostridium phytofermentans</name>
    <dbReference type="NCBI Taxonomy" id="357809"/>
    <lineage>
        <taxon>Bacteria</taxon>
        <taxon>Bacillati</taxon>
        <taxon>Bacillota</taxon>
        <taxon>Clostridia</taxon>
        <taxon>Lachnospirales</taxon>
        <taxon>Lachnospiraceae</taxon>
    </lineage>
</organism>
<dbReference type="InterPro" id="IPR035906">
    <property type="entry name" value="MetI-like_sf"/>
</dbReference>
<evidence type="ECO:0000256" key="7">
    <source>
        <dbReference type="RuleBase" id="RU363032"/>
    </source>
</evidence>
<dbReference type="AlphaFoldDB" id="A9KL39"/>
<dbReference type="Proteomes" id="UP000000370">
    <property type="component" value="Chromosome"/>
</dbReference>
<dbReference type="Pfam" id="PF00528">
    <property type="entry name" value="BPD_transp_1"/>
    <property type="match status" value="1"/>
</dbReference>
<feature type="transmembrane region" description="Helical" evidence="7">
    <location>
        <begin position="125"/>
        <end position="146"/>
    </location>
</feature>
<dbReference type="KEGG" id="cpy:Cphy_3841"/>
<name>A9KL39_LACP7</name>
<evidence type="ECO:0000256" key="5">
    <source>
        <dbReference type="ARBA" id="ARBA00022989"/>
    </source>
</evidence>
<dbReference type="eggNOG" id="COG0600">
    <property type="taxonomic scope" value="Bacteria"/>
</dbReference>
<dbReference type="EMBL" id="CP000885">
    <property type="protein sequence ID" value="ABX44188.1"/>
    <property type="molecule type" value="Genomic_DNA"/>
</dbReference>
<comment type="similarity">
    <text evidence="7">Belongs to the binding-protein-dependent transport system permease family.</text>
</comment>
<keyword evidence="5 7" id="KW-1133">Transmembrane helix</keyword>
<dbReference type="PROSITE" id="PS50928">
    <property type="entry name" value="ABC_TM1"/>
    <property type="match status" value="1"/>
</dbReference>
<feature type="transmembrane region" description="Helical" evidence="7">
    <location>
        <begin position="153"/>
        <end position="172"/>
    </location>
</feature>
<evidence type="ECO:0000256" key="3">
    <source>
        <dbReference type="ARBA" id="ARBA00022475"/>
    </source>
</evidence>
<feature type="domain" description="ABC transmembrane type-1" evidence="8">
    <location>
        <begin position="84"/>
        <end position="268"/>
    </location>
</feature>
<gene>
    <name evidence="9" type="ordered locus">Cphy_3841</name>
</gene>
<sequence length="286" mass="32280">MIETTAMMLQYASSYKHDNDQAEMRVWMKDFNKDVHKRYITLLAIAIWLILWQVASIVINSNILIASPIQVVTTLAKLIFEKSFWFSISSSFLKISLGFILAVVTGVLLSLGAYHNVFLKEFFTVAMRVIKSIPVASFVILALLWVRARNLSILISFLMVLPIIYTNVLKGVESADQGLLEMAAVFHMSGLRKLKFIYLPAVMPYFVSACSVGLGFCWKSGIAAEVIGLPNNSIGEQLYEAKLYLMTKEMFAWTVVIIGISVVFEKLILLLINKLNYALTKEMLER</sequence>
<keyword evidence="2 7" id="KW-0813">Transport</keyword>
<dbReference type="CDD" id="cd06261">
    <property type="entry name" value="TM_PBP2"/>
    <property type="match status" value="1"/>
</dbReference>
<dbReference type="GO" id="GO:0005886">
    <property type="term" value="C:plasma membrane"/>
    <property type="evidence" value="ECO:0007669"/>
    <property type="project" value="UniProtKB-SubCell"/>
</dbReference>
<dbReference type="SUPFAM" id="SSF161098">
    <property type="entry name" value="MetI-like"/>
    <property type="match status" value="1"/>
</dbReference>
<dbReference type="RefSeq" id="WP_012201836.1">
    <property type="nucleotide sequence ID" value="NC_010001.1"/>
</dbReference>
<keyword evidence="3" id="KW-1003">Cell membrane</keyword>
<feature type="transmembrane region" description="Helical" evidence="7">
    <location>
        <begin position="39"/>
        <end position="57"/>
    </location>
</feature>
<accession>A9KL39</accession>
<comment type="subcellular location">
    <subcellularLocation>
        <location evidence="1 7">Cell membrane</location>
        <topology evidence="1 7">Multi-pass membrane protein</topology>
    </subcellularLocation>
</comment>
<evidence type="ECO:0000259" key="8">
    <source>
        <dbReference type="PROSITE" id="PS50928"/>
    </source>
</evidence>
<evidence type="ECO:0000313" key="9">
    <source>
        <dbReference type="EMBL" id="ABX44188.1"/>
    </source>
</evidence>
<keyword evidence="10" id="KW-1185">Reference proteome</keyword>
<dbReference type="PANTHER" id="PTHR30151:SF0">
    <property type="entry name" value="ABC TRANSPORTER PERMEASE PROTEIN MJ0413-RELATED"/>
    <property type="match status" value="1"/>
</dbReference>
<proteinExistence type="inferred from homology"/>
<dbReference type="STRING" id="357809.Cphy_3841"/>